<dbReference type="PROSITE" id="PS00600">
    <property type="entry name" value="AA_TRANSFER_CLASS_3"/>
    <property type="match status" value="1"/>
</dbReference>
<dbReference type="AlphaFoldDB" id="A0A382JP61"/>
<dbReference type="Pfam" id="PF00202">
    <property type="entry name" value="Aminotran_3"/>
    <property type="match status" value="1"/>
</dbReference>
<keyword evidence="3" id="KW-0663">Pyridoxal phosphate</keyword>
<evidence type="ECO:0000256" key="3">
    <source>
        <dbReference type="ARBA" id="ARBA00022898"/>
    </source>
</evidence>
<comment type="similarity">
    <text evidence="2">Belongs to the class-III pyridoxal-phosphate-dependent aminotransferase family.</text>
</comment>
<evidence type="ECO:0000256" key="2">
    <source>
        <dbReference type="ARBA" id="ARBA00008954"/>
    </source>
</evidence>
<reference evidence="4" key="1">
    <citation type="submission" date="2018-05" db="EMBL/GenBank/DDBJ databases">
        <authorList>
            <person name="Lanie J.A."/>
            <person name="Ng W.-L."/>
            <person name="Kazmierczak K.M."/>
            <person name="Andrzejewski T.M."/>
            <person name="Davidsen T.M."/>
            <person name="Wayne K.J."/>
            <person name="Tettelin H."/>
            <person name="Glass J.I."/>
            <person name="Rusch D."/>
            <person name="Podicherti R."/>
            <person name="Tsui H.-C.T."/>
            <person name="Winkler M.E."/>
        </authorList>
    </citation>
    <scope>NUCLEOTIDE SEQUENCE</scope>
</reference>
<dbReference type="CDD" id="cd00610">
    <property type="entry name" value="OAT_like"/>
    <property type="match status" value="1"/>
</dbReference>
<gene>
    <name evidence="4" type="ORF">METZ01_LOCUS266764</name>
</gene>
<dbReference type="InterPro" id="IPR015421">
    <property type="entry name" value="PyrdxlP-dep_Trfase_major"/>
</dbReference>
<dbReference type="EMBL" id="UINC01075584">
    <property type="protein sequence ID" value="SVC13910.1"/>
    <property type="molecule type" value="Genomic_DNA"/>
</dbReference>
<dbReference type="InterPro" id="IPR015422">
    <property type="entry name" value="PyrdxlP-dep_Trfase_small"/>
</dbReference>
<dbReference type="GO" id="GO:0042802">
    <property type="term" value="F:identical protein binding"/>
    <property type="evidence" value="ECO:0007669"/>
    <property type="project" value="TreeGrafter"/>
</dbReference>
<dbReference type="Gene3D" id="3.40.640.10">
    <property type="entry name" value="Type I PLP-dependent aspartate aminotransferase-like (Major domain)"/>
    <property type="match status" value="1"/>
</dbReference>
<evidence type="ECO:0000313" key="4">
    <source>
        <dbReference type="EMBL" id="SVC13910.1"/>
    </source>
</evidence>
<dbReference type="GO" id="GO:0030170">
    <property type="term" value="F:pyridoxal phosphate binding"/>
    <property type="evidence" value="ECO:0007669"/>
    <property type="project" value="InterPro"/>
</dbReference>
<dbReference type="GO" id="GO:0008483">
    <property type="term" value="F:transaminase activity"/>
    <property type="evidence" value="ECO:0007669"/>
    <property type="project" value="InterPro"/>
</dbReference>
<protein>
    <recommendedName>
        <fullName evidence="5">4-aminobutyrate--2-oxoglutarate transaminase</fullName>
    </recommendedName>
</protein>
<accession>A0A382JP61</accession>
<evidence type="ECO:0008006" key="5">
    <source>
        <dbReference type="Google" id="ProtNLM"/>
    </source>
</evidence>
<dbReference type="InterPro" id="IPR050103">
    <property type="entry name" value="Class-III_PLP-dep_AT"/>
</dbReference>
<feature type="non-terminal residue" evidence="4">
    <location>
        <position position="284"/>
    </location>
</feature>
<dbReference type="FunFam" id="3.40.640.10:FF:000004">
    <property type="entry name" value="Acetylornithine aminotransferase"/>
    <property type="match status" value="1"/>
</dbReference>
<proteinExistence type="inferred from homology"/>
<name>A0A382JP61_9ZZZZ</name>
<organism evidence="4">
    <name type="scientific">marine metagenome</name>
    <dbReference type="NCBI Taxonomy" id="408172"/>
    <lineage>
        <taxon>unclassified sequences</taxon>
        <taxon>metagenomes</taxon>
        <taxon>ecological metagenomes</taxon>
    </lineage>
</organism>
<dbReference type="InterPro" id="IPR005814">
    <property type="entry name" value="Aminotrans_3"/>
</dbReference>
<dbReference type="PANTHER" id="PTHR11986:SF58">
    <property type="entry name" value="LEUCINE_METHIONINE RACEMASE"/>
    <property type="match status" value="1"/>
</dbReference>
<dbReference type="SUPFAM" id="SSF53383">
    <property type="entry name" value="PLP-dependent transferases"/>
    <property type="match status" value="1"/>
</dbReference>
<dbReference type="Gene3D" id="3.90.1150.10">
    <property type="entry name" value="Aspartate Aminotransferase, domain 1"/>
    <property type="match status" value="1"/>
</dbReference>
<dbReference type="PANTHER" id="PTHR11986">
    <property type="entry name" value="AMINOTRANSFERASE CLASS III"/>
    <property type="match status" value="1"/>
</dbReference>
<comment type="cofactor">
    <cofactor evidence="1">
        <name>pyridoxal 5'-phosphate</name>
        <dbReference type="ChEBI" id="CHEBI:597326"/>
    </cofactor>
</comment>
<dbReference type="InterPro" id="IPR015424">
    <property type="entry name" value="PyrdxlP-dep_Trfase"/>
</dbReference>
<sequence length="284" mass="30620">MEVRIKTPIPGPRSIELSQLRALIVAQGHGSVCGIFIARAEGAHLVDVDGNIFIDYAGGIGTINVGHSHPKVLAAMKDQIDQFVHPCFTVAPYEPYVSLATKLSKRVPISGSCKAVFFNSGAEAVENAVKIAKSYTGRNGILVFSHAFHGRTLMAMSMTYKEDPYKKGFGPFVPNIHRLEFPSENVDLDLNNLEFDPRTIACTVIEPVAGEGGFIPASRNAMAKLRKFCTQHDIVMVADEVQSGFGRTGTLFAMEQFGVKPDLITLAKSIAGGLPLSSVIGRSD</sequence>
<evidence type="ECO:0000256" key="1">
    <source>
        <dbReference type="ARBA" id="ARBA00001933"/>
    </source>
</evidence>
<dbReference type="InterPro" id="IPR049704">
    <property type="entry name" value="Aminotrans_3_PPA_site"/>
</dbReference>